<evidence type="ECO:0000256" key="3">
    <source>
        <dbReference type="ARBA" id="ARBA00012452"/>
    </source>
</evidence>
<dbReference type="PROSITE" id="PS50405">
    <property type="entry name" value="GST_CTER"/>
    <property type="match status" value="1"/>
</dbReference>
<dbReference type="SUPFAM" id="SSF47616">
    <property type="entry name" value="GST C-terminal domain-like"/>
    <property type="match status" value="1"/>
</dbReference>
<dbReference type="PANTHER" id="PTHR43969:SF9">
    <property type="entry name" value="GLUTATHIONE S TRANSFERASE D10, ISOFORM A-RELATED"/>
    <property type="match status" value="1"/>
</dbReference>
<dbReference type="GO" id="GO:0004364">
    <property type="term" value="F:glutathione transferase activity"/>
    <property type="evidence" value="ECO:0007669"/>
    <property type="project" value="UniProtKB-EC"/>
</dbReference>
<evidence type="ECO:0000256" key="5">
    <source>
        <dbReference type="ARBA" id="ARBA00041523"/>
    </source>
</evidence>
<dbReference type="FunFam" id="1.20.1050.10:FF:000007">
    <property type="entry name" value="Glutathione S-transferase 1-1"/>
    <property type="match status" value="1"/>
</dbReference>
<comment type="similarity">
    <text evidence="1">Belongs to the GST superfamily. Theta family.</text>
</comment>
<dbReference type="SUPFAM" id="SSF52833">
    <property type="entry name" value="Thioredoxin-like"/>
    <property type="match status" value="1"/>
</dbReference>
<dbReference type="InterPro" id="IPR010987">
    <property type="entry name" value="Glutathione-S-Trfase_C-like"/>
</dbReference>
<dbReference type="InterPro" id="IPR004045">
    <property type="entry name" value="Glutathione_S-Trfase_N"/>
</dbReference>
<dbReference type="InterPro" id="IPR036282">
    <property type="entry name" value="Glutathione-S-Trfase_C_sf"/>
</dbReference>
<evidence type="ECO:0000256" key="4">
    <source>
        <dbReference type="ARBA" id="ARBA00022679"/>
    </source>
</evidence>
<dbReference type="Pfam" id="PF13417">
    <property type="entry name" value="GST_N_3"/>
    <property type="match status" value="1"/>
</dbReference>
<dbReference type="PROSITE" id="PS50404">
    <property type="entry name" value="GST_NTER"/>
    <property type="match status" value="1"/>
</dbReference>
<dbReference type="EC" id="2.5.1.18" evidence="3"/>
<evidence type="ECO:0000313" key="9">
    <source>
        <dbReference type="EMBL" id="JAV13608.1"/>
    </source>
</evidence>
<dbReference type="Pfam" id="PF00043">
    <property type="entry name" value="GST_C"/>
    <property type="match status" value="1"/>
</dbReference>
<evidence type="ECO:0000256" key="1">
    <source>
        <dbReference type="ARBA" id="ARBA00009899"/>
    </source>
</evidence>
<feature type="domain" description="GST C-terminal" evidence="8">
    <location>
        <begin position="89"/>
        <end position="218"/>
    </location>
</feature>
<reference evidence="9" key="1">
    <citation type="submission" date="2016-12" db="EMBL/GenBank/DDBJ databases">
        <title>An insight into the sialome and mialome of the sand fly, Nyssomyia neivai.</title>
        <authorList>
            <person name="Sebastian V."/>
            <person name="Goulart T.M."/>
            <person name="Oliveira W."/>
            <person name="Calvo E."/>
            <person name="Oliveira L.F."/>
            <person name="Pinto M.C."/>
            <person name="Rosselino A.M."/>
            <person name="Ribeiro J.M."/>
        </authorList>
    </citation>
    <scope>NUCLEOTIDE SEQUENCE</scope>
</reference>
<proteinExistence type="inferred from homology"/>
<dbReference type="SFLD" id="SFLDG00358">
    <property type="entry name" value="Main_(cytGST)"/>
    <property type="match status" value="1"/>
</dbReference>
<dbReference type="InterPro" id="IPR040079">
    <property type="entry name" value="Glutathione_S-Trfase"/>
</dbReference>
<dbReference type="AlphaFoldDB" id="A0A1L8E4D1"/>
<dbReference type="Gene3D" id="1.20.1050.10">
    <property type="match status" value="1"/>
</dbReference>
<dbReference type="PANTHER" id="PTHR43969">
    <property type="entry name" value="GLUTATHIONE S TRANSFERASE D10, ISOFORM A-RELATED"/>
    <property type="match status" value="1"/>
</dbReference>
<evidence type="ECO:0000256" key="2">
    <source>
        <dbReference type="ARBA" id="ARBA00011738"/>
    </source>
</evidence>
<dbReference type="GO" id="GO:0006749">
    <property type="term" value="P:glutathione metabolic process"/>
    <property type="evidence" value="ECO:0007669"/>
    <property type="project" value="TreeGrafter"/>
</dbReference>
<dbReference type="InterPro" id="IPR004046">
    <property type="entry name" value="GST_C"/>
</dbReference>
<sequence length="223" mass="25261">MAPPKLYYIEVGPPSRAALLAFRNLNIDVEVVPVDILGGKHRSPEYLKVNPQHTVPALDDNGFYLADSRAISTYLVNSRAPGNSLYPTDPKVRALVDDRLFFDAANVFPRVKLISYAALVLNQNLVDAEKKEGLYEILDFMEIYLEGRKYFAADFPTLADLSLLSNYSSLVHWGLNVSSYKNLQAWYKRCESLPGFAENEVGAKTYGMLMQQRLGKDFNWERK</sequence>
<organism evidence="9">
    <name type="scientific">Nyssomyia neivai</name>
    <dbReference type="NCBI Taxonomy" id="330878"/>
    <lineage>
        <taxon>Eukaryota</taxon>
        <taxon>Metazoa</taxon>
        <taxon>Ecdysozoa</taxon>
        <taxon>Arthropoda</taxon>
        <taxon>Hexapoda</taxon>
        <taxon>Insecta</taxon>
        <taxon>Pterygota</taxon>
        <taxon>Neoptera</taxon>
        <taxon>Endopterygota</taxon>
        <taxon>Diptera</taxon>
        <taxon>Nematocera</taxon>
        <taxon>Psychodoidea</taxon>
        <taxon>Psychodidae</taxon>
        <taxon>Nyssomyia</taxon>
    </lineage>
</organism>
<evidence type="ECO:0000259" key="8">
    <source>
        <dbReference type="PROSITE" id="PS50405"/>
    </source>
</evidence>
<feature type="domain" description="GST N-terminal" evidence="7">
    <location>
        <begin position="2"/>
        <end position="83"/>
    </location>
</feature>
<dbReference type="CDD" id="cd03045">
    <property type="entry name" value="GST_N_Delta_Epsilon"/>
    <property type="match status" value="1"/>
</dbReference>
<dbReference type="CDD" id="cd03177">
    <property type="entry name" value="GST_C_Delta_Epsilon"/>
    <property type="match status" value="1"/>
</dbReference>
<dbReference type="EMBL" id="GFDF01000476">
    <property type="protein sequence ID" value="JAV13608.1"/>
    <property type="molecule type" value="Transcribed_RNA"/>
</dbReference>
<evidence type="ECO:0000256" key="6">
    <source>
        <dbReference type="ARBA" id="ARBA00047960"/>
    </source>
</evidence>
<dbReference type="FunFam" id="3.40.30.10:FF:000034">
    <property type="entry name" value="glutathione S-transferase 1"/>
    <property type="match status" value="1"/>
</dbReference>
<keyword evidence="4 9" id="KW-0808">Transferase</keyword>
<dbReference type="Gene3D" id="3.40.30.10">
    <property type="entry name" value="Glutaredoxin"/>
    <property type="match status" value="1"/>
</dbReference>
<comment type="catalytic activity">
    <reaction evidence="6">
        <text>RX + glutathione = an S-substituted glutathione + a halide anion + H(+)</text>
        <dbReference type="Rhea" id="RHEA:16437"/>
        <dbReference type="ChEBI" id="CHEBI:15378"/>
        <dbReference type="ChEBI" id="CHEBI:16042"/>
        <dbReference type="ChEBI" id="CHEBI:17792"/>
        <dbReference type="ChEBI" id="CHEBI:57925"/>
        <dbReference type="ChEBI" id="CHEBI:90779"/>
        <dbReference type="EC" id="2.5.1.18"/>
    </reaction>
</comment>
<dbReference type="SFLD" id="SFLDS00019">
    <property type="entry name" value="Glutathione_Transferase_(cytos"/>
    <property type="match status" value="1"/>
</dbReference>
<accession>A0A1L8E4D1</accession>
<evidence type="ECO:0000259" key="7">
    <source>
        <dbReference type="PROSITE" id="PS50404"/>
    </source>
</evidence>
<comment type="subunit">
    <text evidence="2">Homodimer.</text>
</comment>
<dbReference type="InterPro" id="IPR036249">
    <property type="entry name" value="Thioredoxin-like_sf"/>
</dbReference>
<protein>
    <recommendedName>
        <fullName evidence="3">glutathione transferase</fullName>
        <ecNumber evidence="3">2.5.1.18</ecNumber>
    </recommendedName>
    <alternativeName>
        <fullName evidence="5">GST class-theta</fullName>
    </alternativeName>
</protein>
<name>A0A1L8E4D1_9DIPT</name>